<proteinExistence type="inferred from homology"/>
<evidence type="ECO:0000256" key="2">
    <source>
        <dbReference type="ARBA" id="ARBA00023002"/>
    </source>
</evidence>
<evidence type="ECO:0000259" key="5">
    <source>
        <dbReference type="Pfam" id="PF00389"/>
    </source>
</evidence>
<feature type="domain" description="D-isomer specific 2-hydroxyacid dehydrogenase NAD-binding" evidence="6">
    <location>
        <begin position="137"/>
        <end position="315"/>
    </location>
</feature>
<keyword evidence="8" id="KW-1185">Reference proteome</keyword>
<accession>A0ABS8N670</accession>
<dbReference type="CDD" id="cd12171">
    <property type="entry name" value="2-Hacid_dh_10"/>
    <property type="match status" value="1"/>
</dbReference>
<comment type="similarity">
    <text evidence="1 4">Belongs to the D-isomer specific 2-hydroxyacid dehydrogenase family.</text>
</comment>
<dbReference type="InterPro" id="IPR006140">
    <property type="entry name" value="D-isomer_DH_NAD-bd"/>
</dbReference>
<evidence type="ECO:0000256" key="3">
    <source>
        <dbReference type="ARBA" id="ARBA00023027"/>
    </source>
</evidence>
<comment type="caution">
    <text evidence="7">The sequence shown here is derived from an EMBL/GenBank/DDBJ whole genome shotgun (WGS) entry which is preliminary data.</text>
</comment>
<sequence>MGKKVKALLIGDAMIPGESFEGACKKYLNEFVGETKVGNWESDWGKLQNRRLEVEKKGPEIEEVDSLIKAEGKDASMLMGLFLPVSSKVFEAMPKLRIVGVSRAGLENVNVEEATKRGILVFNVKGRNAEAVSDYAVGMLLSECRNIARAFHSIKGGKWRKEFSNSSWVPELKGKNVGIVGFGYIGRLVAKKLSGFETNTMVYDPFVDDEVIKKAGCTPVDKETLFKESDFITLHARLSEETKNLVGEKEIGSMKPTAYLINTARAGLVEEKALLKALKEKKIAGAGLDVFWTEPIPEGSEFLELDNVTLSTHIAGTTKEALSRSPELLMEDIEKLLKTEETRFIVNPEVLENKEFKKWLNEVRGC</sequence>
<name>A0ABS8N670_9CLOT</name>
<dbReference type="SUPFAM" id="SSF51735">
    <property type="entry name" value="NAD(P)-binding Rossmann-fold domains"/>
    <property type="match status" value="1"/>
</dbReference>
<dbReference type="Gene3D" id="3.40.50.720">
    <property type="entry name" value="NAD(P)-binding Rossmann-like Domain"/>
    <property type="match status" value="2"/>
</dbReference>
<protein>
    <submittedName>
        <fullName evidence="7">2-hydroxyacid dehydrogenase</fullName>
    </submittedName>
</protein>
<feature type="domain" description="D-isomer specific 2-hydroxyacid dehydrogenase catalytic" evidence="5">
    <location>
        <begin position="68"/>
        <end position="347"/>
    </location>
</feature>
<dbReference type="InterPro" id="IPR006139">
    <property type="entry name" value="D-isomer_2_OHA_DH_cat_dom"/>
</dbReference>
<evidence type="ECO:0000313" key="7">
    <source>
        <dbReference type="EMBL" id="MCC9295275.1"/>
    </source>
</evidence>
<keyword evidence="3" id="KW-0520">NAD</keyword>
<gene>
    <name evidence="7" type="ORF">LN736_10450</name>
</gene>
<organism evidence="7 8">
    <name type="scientific">Clostridium aromativorans</name>
    <dbReference type="NCBI Taxonomy" id="2836848"/>
    <lineage>
        <taxon>Bacteria</taxon>
        <taxon>Bacillati</taxon>
        <taxon>Bacillota</taxon>
        <taxon>Clostridia</taxon>
        <taxon>Eubacteriales</taxon>
        <taxon>Clostridiaceae</taxon>
        <taxon>Clostridium</taxon>
    </lineage>
</organism>
<dbReference type="SUPFAM" id="SSF52283">
    <property type="entry name" value="Formate/glycerate dehydrogenase catalytic domain-like"/>
    <property type="match status" value="1"/>
</dbReference>
<dbReference type="RefSeq" id="WP_150355348.1">
    <property type="nucleotide sequence ID" value="NZ_JAJJPB010000012.1"/>
</dbReference>
<dbReference type="Pfam" id="PF02826">
    <property type="entry name" value="2-Hacid_dh_C"/>
    <property type="match status" value="1"/>
</dbReference>
<evidence type="ECO:0000313" key="8">
    <source>
        <dbReference type="Proteomes" id="UP001165422"/>
    </source>
</evidence>
<dbReference type="Proteomes" id="UP001165422">
    <property type="component" value="Unassembled WGS sequence"/>
</dbReference>
<evidence type="ECO:0000259" key="6">
    <source>
        <dbReference type="Pfam" id="PF02826"/>
    </source>
</evidence>
<reference evidence="7" key="1">
    <citation type="submission" date="2021-11" db="EMBL/GenBank/DDBJ databases">
        <authorList>
            <person name="Qingchun L."/>
            <person name="Dong Z."/>
            <person name="Zongwei Q."/>
            <person name="Jia Z."/>
            <person name="Duotao L."/>
        </authorList>
    </citation>
    <scope>NUCLEOTIDE SEQUENCE</scope>
    <source>
        <strain evidence="7">WLY-B-L2</strain>
    </source>
</reference>
<evidence type="ECO:0000256" key="1">
    <source>
        <dbReference type="ARBA" id="ARBA00005854"/>
    </source>
</evidence>
<dbReference type="EMBL" id="JAJJPB010000012">
    <property type="protein sequence ID" value="MCC9295275.1"/>
    <property type="molecule type" value="Genomic_DNA"/>
</dbReference>
<dbReference type="Pfam" id="PF00389">
    <property type="entry name" value="2-Hacid_dh"/>
    <property type="match status" value="1"/>
</dbReference>
<evidence type="ECO:0000256" key="4">
    <source>
        <dbReference type="RuleBase" id="RU003719"/>
    </source>
</evidence>
<keyword evidence="2 4" id="KW-0560">Oxidoreductase</keyword>
<dbReference type="PANTHER" id="PTHR42789:SF1">
    <property type="entry name" value="D-ISOMER SPECIFIC 2-HYDROXYACID DEHYDROGENASE FAMILY PROTEIN (AFU_ORTHOLOGUE AFUA_6G10090)"/>
    <property type="match status" value="1"/>
</dbReference>
<dbReference type="InterPro" id="IPR036291">
    <property type="entry name" value="NAD(P)-bd_dom_sf"/>
</dbReference>
<dbReference type="PANTHER" id="PTHR42789">
    <property type="entry name" value="D-ISOMER SPECIFIC 2-HYDROXYACID DEHYDROGENASE FAMILY PROTEIN (AFU_ORTHOLOGUE AFUA_6G10090)"/>
    <property type="match status" value="1"/>
</dbReference>
<dbReference type="InterPro" id="IPR050857">
    <property type="entry name" value="D-2-hydroxyacid_DH"/>
</dbReference>